<reference evidence="1" key="3">
    <citation type="submission" date="2025-08" db="UniProtKB">
        <authorList>
            <consortium name="Ensembl"/>
        </authorList>
    </citation>
    <scope>IDENTIFICATION</scope>
    <source>
        <strain evidence="1">17573</strain>
    </source>
</reference>
<dbReference type="Ensembl" id="ENSMMUT00000097220.1">
    <property type="protein sequence ID" value="ENSMMUP00000061800.1"/>
    <property type="gene ID" value="ENSMMUG00000055452.1"/>
</dbReference>
<evidence type="ECO:0000313" key="1">
    <source>
        <dbReference type="Ensembl" id="ENSMMUP00000061800.1"/>
    </source>
</evidence>
<dbReference type="AlphaFoldDB" id="A0A5F7Z8C9"/>
<dbReference type="GeneTree" id="ENSGT00940000161627"/>
<name>A0A5F7Z8C9_MACMU</name>
<proteinExistence type="predicted"/>
<sequence>MESRSVAQAGVQWRDLGLLQPLPTRFKRFSCLSLPSSWDYRHMPPHPANFSAFYVEMEFHCVSQDGLDLLTS</sequence>
<dbReference type="PANTHER" id="PTHR46254:SF6">
    <property type="entry name" value="HIGH MOBILITY GROUP AT-HOOK 2"/>
    <property type="match status" value="1"/>
</dbReference>
<dbReference type="PANTHER" id="PTHR46254">
    <property type="entry name" value="PROTEIN GVQW1-RELATED"/>
    <property type="match status" value="1"/>
</dbReference>
<reference evidence="2" key="1">
    <citation type="journal article" date="2007" name="Science">
        <title>Evolutionary and biomedical insights from the rhesus macaque genome.</title>
        <authorList>
            <person name="Gibbs R.A."/>
            <person name="Rogers J."/>
            <person name="Katze M.G."/>
            <person name="Bumgarner R."/>
            <person name="Weinstock G.M."/>
            <person name="Mardis E.R."/>
            <person name="Remington K.A."/>
            <person name="Strausberg R.L."/>
            <person name="Venter J.C."/>
            <person name="Wilson R.K."/>
            <person name="Batzer M.A."/>
            <person name="Bustamante C.D."/>
            <person name="Eichler E.E."/>
            <person name="Hahn M.W."/>
            <person name="Hardison R.C."/>
            <person name="Makova K.D."/>
            <person name="Miller W."/>
            <person name="Milosavljevic A."/>
            <person name="Palermo R.E."/>
            <person name="Siepel A."/>
            <person name="Sikela J.M."/>
            <person name="Attaway T."/>
            <person name="Bell S."/>
            <person name="Bernard K.E."/>
            <person name="Buhay C.J."/>
            <person name="Chandrabose M.N."/>
            <person name="Dao M."/>
            <person name="Davis C."/>
            <person name="Delehaunty K.D."/>
            <person name="Ding Y."/>
            <person name="Dinh H.H."/>
            <person name="Dugan-Rocha S."/>
            <person name="Fulton L.A."/>
            <person name="Gabisi R.A."/>
            <person name="Garner T.T."/>
            <person name="Godfrey J."/>
            <person name="Hawes A.C."/>
            <person name="Hernandez J."/>
            <person name="Hines S."/>
            <person name="Holder M."/>
            <person name="Hume J."/>
            <person name="Jhangiani S.N."/>
            <person name="Joshi V."/>
            <person name="Khan Z.M."/>
            <person name="Kirkness E.F."/>
            <person name="Cree A."/>
            <person name="Fowler R.G."/>
            <person name="Lee S."/>
            <person name="Lewis L.R."/>
            <person name="Li Z."/>
            <person name="Liu Y.-S."/>
            <person name="Moore S.M."/>
            <person name="Muzny D."/>
            <person name="Nazareth L.V."/>
            <person name="Ngo D.N."/>
            <person name="Okwuonu G.O."/>
            <person name="Pai G."/>
            <person name="Parker D."/>
            <person name="Paul H.A."/>
            <person name="Pfannkoch C."/>
            <person name="Pohl C.S."/>
            <person name="Rogers Y.-H.C."/>
            <person name="Ruiz S.J."/>
            <person name="Sabo A."/>
            <person name="Santibanez J."/>
            <person name="Schneider B.W."/>
            <person name="Smith S.M."/>
            <person name="Sodergren E."/>
            <person name="Svatek A.F."/>
            <person name="Utterback T.R."/>
            <person name="Vattathil S."/>
            <person name="Warren W."/>
            <person name="White C.S."/>
            <person name="Chinwalla A.T."/>
            <person name="Feng Y."/>
            <person name="Halpern A.L."/>
            <person name="Hillier L.W."/>
            <person name="Huang X."/>
            <person name="Minx P."/>
            <person name="Nelson J.O."/>
            <person name="Pepin K.H."/>
            <person name="Qin X."/>
            <person name="Sutton G.G."/>
            <person name="Venter E."/>
            <person name="Walenz B.P."/>
            <person name="Wallis J.W."/>
            <person name="Worley K.C."/>
            <person name="Yang S.-P."/>
            <person name="Jones S.M."/>
            <person name="Marra M.A."/>
            <person name="Rocchi M."/>
            <person name="Schein J.E."/>
            <person name="Baertsch R."/>
            <person name="Clarke L."/>
            <person name="Csuros M."/>
            <person name="Glasscock J."/>
            <person name="Harris R.A."/>
            <person name="Havlak P."/>
            <person name="Jackson A.R."/>
            <person name="Jiang H."/>
            <person name="Liu Y."/>
            <person name="Messina D.N."/>
            <person name="Shen Y."/>
            <person name="Song H.X.-Z."/>
            <person name="Wylie T."/>
            <person name="Zhang L."/>
            <person name="Birney E."/>
            <person name="Han K."/>
            <person name="Konkel M.K."/>
            <person name="Lee J."/>
            <person name="Smit A.F.A."/>
            <person name="Ullmer B."/>
            <person name="Wang H."/>
            <person name="Xing J."/>
            <person name="Burhans R."/>
            <person name="Cheng Z."/>
            <person name="Karro J.E."/>
            <person name="Ma J."/>
            <person name="Raney B."/>
            <person name="She X."/>
            <person name="Cox M.J."/>
            <person name="Demuth J.P."/>
            <person name="Dumas L.J."/>
            <person name="Han S.-G."/>
            <person name="Hopkins J."/>
            <person name="Karimpour-Fard A."/>
            <person name="Kim Y.H."/>
            <person name="Pollack J.R."/>
            <person name="Vinar T."/>
            <person name="Addo-Quaye C."/>
            <person name="Degenhardt J."/>
            <person name="Denby A."/>
            <person name="Hubisz M.J."/>
            <person name="Indap A."/>
            <person name="Kosiol C."/>
            <person name="Lahn B.T."/>
            <person name="Lawson H.A."/>
            <person name="Marklein A."/>
            <person name="Nielsen R."/>
            <person name="Vallender E.J."/>
            <person name="Clark A.G."/>
            <person name="Ferguson B."/>
            <person name="Hernandez R.D."/>
            <person name="Hirani K."/>
            <person name="Kehrer-Sawatzki H."/>
            <person name="Kolb J."/>
            <person name="Patil S."/>
            <person name="Pu L.-L."/>
            <person name="Ren Y."/>
            <person name="Smith D.G."/>
            <person name="Wheeler D.A."/>
            <person name="Schenck I."/>
            <person name="Ball E.V."/>
            <person name="Chen R."/>
            <person name="Cooper D.N."/>
            <person name="Giardine B."/>
            <person name="Hsu F."/>
            <person name="Kent W.J."/>
            <person name="Lesk A."/>
            <person name="Nelson D.L."/>
            <person name="O'brien W.E."/>
            <person name="Pruefer K."/>
            <person name="Stenson P.D."/>
            <person name="Wallace J.C."/>
            <person name="Ke H."/>
            <person name="Liu X.-M."/>
            <person name="Wang P."/>
            <person name="Xiang A.P."/>
            <person name="Yang F."/>
            <person name="Barber G.P."/>
            <person name="Haussler D."/>
            <person name="Karolchik D."/>
            <person name="Kern A.D."/>
            <person name="Kuhn R.M."/>
            <person name="Smith K.E."/>
            <person name="Zwieg A.S."/>
        </authorList>
    </citation>
    <scope>NUCLEOTIDE SEQUENCE [LARGE SCALE GENOMIC DNA]</scope>
    <source>
        <strain evidence="2">17573</strain>
    </source>
</reference>
<organism evidence="1 2">
    <name type="scientific">Macaca mulatta</name>
    <name type="common">Rhesus macaque</name>
    <dbReference type="NCBI Taxonomy" id="9544"/>
    <lineage>
        <taxon>Eukaryota</taxon>
        <taxon>Metazoa</taxon>
        <taxon>Chordata</taxon>
        <taxon>Craniata</taxon>
        <taxon>Vertebrata</taxon>
        <taxon>Euteleostomi</taxon>
        <taxon>Mammalia</taxon>
        <taxon>Eutheria</taxon>
        <taxon>Euarchontoglires</taxon>
        <taxon>Primates</taxon>
        <taxon>Haplorrhini</taxon>
        <taxon>Catarrhini</taxon>
        <taxon>Cercopithecidae</taxon>
        <taxon>Cercopithecinae</taxon>
        <taxon>Macaca</taxon>
    </lineage>
</organism>
<dbReference type="Proteomes" id="UP000006718">
    <property type="component" value="Chromosome 20"/>
</dbReference>
<dbReference type="VEuPathDB" id="HostDB:ENSMMUG00000055452"/>
<dbReference type="Bgee" id="ENSMMUG00000055452">
    <property type="expression patterns" value="Expressed in testis"/>
</dbReference>
<evidence type="ECO:0000313" key="2">
    <source>
        <dbReference type="Proteomes" id="UP000006718"/>
    </source>
</evidence>
<reference evidence="1" key="4">
    <citation type="submission" date="2025-09" db="UniProtKB">
        <authorList>
            <consortium name="Ensembl"/>
        </authorList>
    </citation>
    <scope>IDENTIFICATION</scope>
    <source>
        <strain evidence="1">17573</strain>
    </source>
</reference>
<protein>
    <submittedName>
        <fullName evidence="1">Uncharacterized protein</fullName>
    </submittedName>
</protein>
<reference evidence="1" key="2">
    <citation type="submission" date="2019-01" db="EMBL/GenBank/DDBJ databases">
        <authorList>
            <person name="Graves T."/>
            <person name="Eichler E.E."/>
            <person name="Wilson R.K."/>
        </authorList>
    </citation>
    <scope>NUCLEOTIDE SEQUENCE [LARGE SCALE GENOMIC DNA]</scope>
    <source>
        <strain evidence="1">17573</strain>
    </source>
</reference>
<dbReference type="InParanoid" id="A0A5F7Z8C9"/>
<keyword evidence="2" id="KW-1185">Reference proteome</keyword>
<dbReference type="OMA" id="AFYVEME"/>
<accession>A0A5F7Z8C9</accession>